<reference evidence="11 12" key="1">
    <citation type="journal article" date="2023" name="Int. J. Syst. Evol. Microbiol.">
        <title>Arthrobacter mangrovi sp. nov., an actinobacterium isolated from the rhizosphere of a mangrove.</title>
        <authorList>
            <person name="Hamada M."/>
            <person name="Saitou S."/>
            <person name="Enomoto N."/>
            <person name="Nanri K."/>
            <person name="Hidaka K."/>
            <person name="Miura T."/>
            <person name="Tamura T."/>
        </authorList>
    </citation>
    <scope>NUCLEOTIDE SEQUENCE [LARGE SCALE GENOMIC DNA]</scope>
    <source>
        <strain evidence="11 12">NBRC 112813</strain>
    </source>
</reference>
<evidence type="ECO:0000259" key="10">
    <source>
        <dbReference type="PROSITE" id="PS00631"/>
    </source>
</evidence>
<dbReference type="InterPro" id="IPR000819">
    <property type="entry name" value="Peptidase_M17_C"/>
</dbReference>
<comment type="cofactor">
    <cofactor evidence="8">
        <name>Mn(2+)</name>
        <dbReference type="ChEBI" id="CHEBI:29035"/>
    </cofactor>
    <text evidence="8">Binds 2 manganese ions per subunit.</text>
</comment>
<keyword evidence="8" id="KW-0479">Metal-binding</keyword>
<comment type="similarity">
    <text evidence="3 8">Belongs to the peptidase M17 family.</text>
</comment>
<name>A0ABQ5MSM8_9MICC</name>
<evidence type="ECO:0000256" key="2">
    <source>
        <dbReference type="ARBA" id="ARBA00000967"/>
    </source>
</evidence>
<feature type="binding site" evidence="8">
    <location>
        <position position="299"/>
    </location>
    <ligand>
        <name>Mn(2+)</name>
        <dbReference type="ChEBI" id="CHEBI:29035"/>
        <label>2</label>
    </ligand>
</feature>
<evidence type="ECO:0000256" key="7">
    <source>
        <dbReference type="ARBA" id="ARBA00049972"/>
    </source>
</evidence>
<evidence type="ECO:0000256" key="8">
    <source>
        <dbReference type="HAMAP-Rule" id="MF_00181"/>
    </source>
</evidence>
<evidence type="ECO:0000313" key="12">
    <source>
        <dbReference type="Proteomes" id="UP001209654"/>
    </source>
</evidence>
<comment type="catalytic activity">
    <reaction evidence="1 8">
        <text>Release of an N-terminal amino acid, Xaa-|-Yaa-, in which Xaa is preferably Leu, but may be other amino acids including Pro although not Arg or Lys, and Yaa may be Pro. Amino acid amides and methyl esters are also readily hydrolyzed, but rates on arylamides are exceedingly low.</text>
        <dbReference type="EC" id="3.4.11.1"/>
    </reaction>
</comment>
<feature type="region of interest" description="Disordered" evidence="9">
    <location>
        <begin position="55"/>
        <end position="74"/>
    </location>
</feature>
<dbReference type="RefSeq" id="WP_264795131.1">
    <property type="nucleotide sequence ID" value="NZ_BRVS01000005.1"/>
</dbReference>
<dbReference type="PRINTS" id="PR00481">
    <property type="entry name" value="LAMNOPPTDASE"/>
</dbReference>
<dbReference type="Proteomes" id="UP001209654">
    <property type="component" value="Unassembled WGS sequence"/>
</dbReference>
<comment type="catalytic activity">
    <reaction evidence="2 8">
        <text>Release of an N-terminal amino acid, preferentially leucine, but not glutamic or aspartic acids.</text>
        <dbReference type="EC" id="3.4.11.10"/>
    </reaction>
</comment>
<dbReference type="CDD" id="cd00433">
    <property type="entry name" value="Peptidase_M17"/>
    <property type="match status" value="1"/>
</dbReference>
<comment type="caution">
    <text evidence="11">The sequence shown here is derived from an EMBL/GenBank/DDBJ whole genome shotgun (WGS) entry which is preliminary data.</text>
</comment>
<feature type="active site" evidence="8">
    <location>
        <position position="306"/>
    </location>
</feature>
<dbReference type="PROSITE" id="PS00631">
    <property type="entry name" value="CYTOSOL_AP"/>
    <property type="match status" value="1"/>
</dbReference>
<dbReference type="HAMAP" id="MF_00181">
    <property type="entry name" value="Cytosol_peptidase_M17"/>
    <property type="match status" value="1"/>
</dbReference>
<dbReference type="EMBL" id="BRVS01000005">
    <property type="protein sequence ID" value="GLB66996.1"/>
    <property type="molecule type" value="Genomic_DNA"/>
</dbReference>
<keyword evidence="12" id="KW-1185">Reference proteome</keyword>
<feature type="binding site" evidence="8">
    <location>
        <position position="294"/>
    </location>
    <ligand>
        <name>Mn(2+)</name>
        <dbReference type="ChEBI" id="CHEBI:29035"/>
        <label>2</label>
    </ligand>
</feature>
<dbReference type="SUPFAM" id="SSF53187">
    <property type="entry name" value="Zn-dependent exopeptidases"/>
    <property type="match status" value="1"/>
</dbReference>
<dbReference type="EC" id="3.4.11.10" evidence="8"/>
<evidence type="ECO:0000256" key="3">
    <source>
        <dbReference type="ARBA" id="ARBA00009528"/>
    </source>
</evidence>
<dbReference type="Pfam" id="PF00883">
    <property type="entry name" value="Peptidase_M17"/>
    <property type="match status" value="1"/>
</dbReference>
<protein>
    <recommendedName>
        <fullName evidence="8">Probable cytosol aminopeptidase</fullName>
        <ecNumber evidence="8">3.4.11.1</ecNumber>
    </recommendedName>
    <alternativeName>
        <fullName evidence="8">Leucine aminopeptidase</fullName>
        <shortName evidence="8">LAP</shortName>
        <ecNumber evidence="8">3.4.11.10</ecNumber>
    </alternativeName>
    <alternativeName>
        <fullName evidence="8">Leucyl aminopeptidase</fullName>
    </alternativeName>
</protein>
<feature type="active site" evidence="8">
    <location>
        <position position="380"/>
    </location>
</feature>
<comment type="function">
    <text evidence="7 8">Presumably involved in the processing and regular turnover of intracellular proteins. Catalyzes the removal of unsubstituted N-terminal amino acids from various peptides.</text>
</comment>
<evidence type="ECO:0000313" key="11">
    <source>
        <dbReference type="EMBL" id="GLB66996.1"/>
    </source>
</evidence>
<feature type="binding site" evidence="8">
    <location>
        <position position="378"/>
    </location>
    <ligand>
        <name>Mn(2+)</name>
        <dbReference type="ChEBI" id="CHEBI:29035"/>
        <label>2</label>
    </ligand>
</feature>
<evidence type="ECO:0000256" key="5">
    <source>
        <dbReference type="ARBA" id="ARBA00022670"/>
    </source>
</evidence>
<evidence type="ECO:0000256" key="9">
    <source>
        <dbReference type="SAM" id="MobiDB-lite"/>
    </source>
</evidence>
<keyword evidence="5 8" id="KW-0645">Protease</keyword>
<feature type="binding site" evidence="8">
    <location>
        <position position="299"/>
    </location>
    <ligand>
        <name>Mn(2+)</name>
        <dbReference type="ChEBI" id="CHEBI:29035"/>
        <label>1</label>
    </ligand>
</feature>
<organism evidence="11 12">
    <name type="scientific">Arthrobacter mangrovi</name>
    <dbReference type="NCBI Taxonomy" id="2966350"/>
    <lineage>
        <taxon>Bacteria</taxon>
        <taxon>Bacillati</taxon>
        <taxon>Actinomycetota</taxon>
        <taxon>Actinomycetes</taxon>
        <taxon>Micrococcales</taxon>
        <taxon>Micrococcaceae</taxon>
        <taxon>Arthrobacter</taxon>
    </lineage>
</organism>
<dbReference type="InterPro" id="IPR043472">
    <property type="entry name" value="Macro_dom-like"/>
</dbReference>
<dbReference type="PANTHER" id="PTHR11963">
    <property type="entry name" value="LEUCINE AMINOPEPTIDASE-RELATED"/>
    <property type="match status" value="1"/>
</dbReference>
<feature type="domain" description="Cytosol aminopeptidase" evidence="10">
    <location>
        <begin position="374"/>
        <end position="381"/>
    </location>
</feature>
<dbReference type="GO" id="GO:0004177">
    <property type="term" value="F:aminopeptidase activity"/>
    <property type="evidence" value="ECO:0007669"/>
    <property type="project" value="UniProtKB-KW"/>
</dbReference>
<dbReference type="Gene3D" id="3.40.220.10">
    <property type="entry name" value="Leucine Aminopeptidase, subunit E, domain 1"/>
    <property type="match status" value="1"/>
</dbReference>
<dbReference type="Pfam" id="PF02789">
    <property type="entry name" value="Peptidase_M17_N"/>
    <property type="match status" value="1"/>
</dbReference>
<dbReference type="EC" id="3.4.11.1" evidence="8"/>
<comment type="subcellular location">
    <subcellularLocation>
        <location evidence="8">Cytoplasm</location>
    </subcellularLocation>
</comment>
<dbReference type="InterPro" id="IPR023042">
    <property type="entry name" value="Peptidase_M17_leu_NH2_pept"/>
</dbReference>
<keyword evidence="6 8" id="KW-0378">Hydrolase</keyword>
<keyword evidence="4 8" id="KW-0031">Aminopeptidase</keyword>
<evidence type="ECO:0000256" key="6">
    <source>
        <dbReference type="ARBA" id="ARBA00022801"/>
    </source>
</evidence>
<keyword evidence="8" id="KW-0963">Cytoplasm</keyword>
<feature type="binding site" evidence="8">
    <location>
        <position position="376"/>
    </location>
    <ligand>
        <name>Mn(2+)</name>
        <dbReference type="ChEBI" id="CHEBI:29035"/>
        <label>1</label>
    </ligand>
</feature>
<proteinExistence type="inferred from homology"/>
<sequence length="531" mass="54382">MVQPALTPEEETARTLEEALLSANMPRIVPRPALDSHAPVLDSAADVLVVPVAQGGSSAGDGERATPQPRRGAAEAAARYGVDVTLLAEVHSVTGKPGEILNATAPRQEETLPRRLVFLGVGDEAPPSLRKAGAALAKATLGAGTVRTSVVDGLPEAAQQAFIEGFLLGGYRPPRAGTSPAPQGPAAELELSGGSAAAVSAATATGRAVWLSRNLANMPSNVKNPAWMASQAVRLADAAGLEVRIWDEAELAAAGFGGLLAVGSASQYGSRLVQLTYTPQDPAPDARHVALVGKGITFDTGGISLKPRESMVPMKTDMAGAGVVLSVLNAAAELGVRHRVTGLLALAENAIGGASYRPGDVVSVYGGTTVEIGNTDAEGRMVLADALAYAVGELAPDELIDIATLTGAASMGLGRRHAALYATEPHLVAAFEAAGEASGDRVWHMPLAEVAEEYRFSLDSDVADLSHISSPGSKVSAGSITAALFLREFVGDVPWVHLDIAGPARATADDAEVTKGATGFGTRLLLSYLTA</sequence>
<dbReference type="Gene3D" id="3.40.630.10">
    <property type="entry name" value="Zn peptidases"/>
    <property type="match status" value="1"/>
</dbReference>
<dbReference type="InterPro" id="IPR008283">
    <property type="entry name" value="Peptidase_M17_N"/>
</dbReference>
<dbReference type="PANTHER" id="PTHR11963:SF23">
    <property type="entry name" value="CYTOSOL AMINOPEPTIDASE"/>
    <property type="match status" value="1"/>
</dbReference>
<gene>
    <name evidence="11" type="primary">pepA_2</name>
    <name evidence="8" type="synonym">pepA</name>
    <name evidence="11" type="ORF">AHIS1636_14350</name>
</gene>
<accession>A0ABQ5MSM8</accession>
<feature type="binding site" evidence="8">
    <location>
        <position position="378"/>
    </location>
    <ligand>
        <name>Mn(2+)</name>
        <dbReference type="ChEBI" id="CHEBI:29035"/>
        <label>1</label>
    </ligand>
</feature>
<evidence type="ECO:0000256" key="4">
    <source>
        <dbReference type="ARBA" id="ARBA00022438"/>
    </source>
</evidence>
<keyword evidence="8" id="KW-0464">Manganese</keyword>
<feature type="binding site" evidence="8">
    <location>
        <position position="317"/>
    </location>
    <ligand>
        <name>Mn(2+)</name>
        <dbReference type="ChEBI" id="CHEBI:29035"/>
        <label>2</label>
    </ligand>
</feature>
<dbReference type="InterPro" id="IPR011356">
    <property type="entry name" value="Leucine_aapep/pepB"/>
</dbReference>
<evidence type="ECO:0000256" key="1">
    <source>
        <dbReference type="ARBA" id="ARBA00000135"/>
    </source>
</evidence>